<dbReference type="PANTHER" id="PTHR11102">
    <property type="entry name" value="SEL-1-LIKE PROTEIN"/>
    <property type="match status" value="1"/>
</dbReference>
<proteinExistence type="predicted"/>
<dbReference type="Gene3D" id="3.40.50.1460">
    <property type="match status" value="1"/>
</dbReference>
<evidence type="ECO:0000256" key="1">
    <source>
        <dbReference type="SAM" id="SignalP"/>
    </source>
</evidence>
<dbReference type="SUPFAM" id="SSF81901">
    <property type="entry name" value="HCP-like"/>
    <property type="match status" value="2"/>
</dbReference>
<feature type="domain" description="Peptidase C14 caspase" evidence="2">
    <location>
        <begin position="344"/>
        <end position="569"/>
    </location>
</feature>
<dbReference type="AlphaFoldDB" id="A0AAW9TFF5"/>
<dbReference type="Gene3D" id="1.25.40.10">
    <property type="entry name" value="Tetratricopeptide repeat domain"/>
    <property type="match status" value="2"/>
</dbReference>
<sequence length="581" mass="66566">MKKICTVLFLCLSIFTSYAQNDELYDQIIDMVEKGSINEAIKQTLPIAKSGDRAFQNLLGYIYEEKGEFITAVEWYKKSAAQKKAGAQFNIGRLYDKRYGKHSGITANDDTAKKWYWQAVNNTDDAKANGRKYALFNLFLILREEGKIEEGKKLLHRAVDEEIDLEKSPCALAEYYDHKDIMAFRLYRISAENGYARAQFALAEYFEEGLFVDKDLKEATKWYQRAADQGNWSAQDRLGECYERLYRKTLDERDLKNALKYYYKAQHDRHIIHLTNIKNDENGNLMSAEEDNYAERFYKEGVLNAKIYKNASEWEDNVIAKLALDSDVDVDIPQGERNTRKSTYVLVVANEDYEYEEYVPYASNDGSVFSQYCKMALGIPEDNVHLIKNAGLNKMKWELEWLKQNIDSKNAKEIIFYYSGHGMPSEDLQTTYLLPTDGFAKNANSGLNLKDIYSTLSANNIESYVILDACFSGTKKKGDMLVSSRGVAIKAKETEPLGNTITISACQGDETASVYEDQKHGMFTYFLLKELQKGRGQIQLGTFFDNVKSNVMKTSVSVNKKMQTPSILFSKSITNWKKRTL</sequence>
<evidence type="ECO:0000313" key="4">
    <source>
        <dbReference type="Proteomes" id="UP000420707"/>
    </source>
</evidence>
<gene>
    <name evidence="3" type="ORF">F7D90_11335</name>
</gene>
<dbReference type="InterPro" id="IPR006597">
    <property type="entry name" value="Sel1-like"/>
</dbReference>
<dbReference type="InterPro" id="IPR029030">
    <property type="entry name" value="Caspase-like_dom_sf"/>
</dbReference>
<dbReference type="Pfam" id="PF08238">
    <property type="entry name" value="Sel1"/>
    <property type="match status" value="5"/>
</dbReference>
<dbReference type="EMBL" id="VZCR01000072">
    <property type="protein sequence ID" value="MQN32527.1"/>
    <property type="molecule type" value="Genomic_DNA"/>
</dbReference>
<dbReference type="InterPro" id="IPR011990">
    <property type="entry name" value="TPR-like_helical_dom_sf"/>
</dbReference>
<reference evidence="4" key="1">
    <citation type="submission" date="2019-09" db="EMBL/GenBank/DDBJ databases">
        <title>Distinct polysaccharide growth profiles of human intestinal Prevotella copri isolates.</title>
        <authorList>
            <person name="Fehlner-Peach H."/>
            <person name="Magnabosco C."/>
            <person name="Raghavan V."/>
            <person name="Scher J.U."/>
            <person name="Tett A."/>
            <person name="Cox L.M."/>
            <person name="Gottsegen C."/>
            <person name="Watters A."/>
            <person name="Wiltshire- Gordon J.D."/>
            <person name="Segata N."/>
            <person name="Bonneau R."/>
            <person name="Littman D.R."/>
        </authorList>
    </citation>
    <scope>NUCLEOTIDE SEQUENCE [LARGE SCALE GENOMIC DNA]</scope>
    <source>
        <strain evidence="4">iAP146</strain>
    </source>
</reference>
<dbReference type="SUPFAM" id="SSF52129">
    <property type="entry name" value="Caspase-like"/>
    <property type="match status" value="1"/>
</dbReference>
<comment type="caution">
    <text evidence="3">The sequence shown here is derived from an EMBL/GenBank/DDBJ whole genome shotgun (WGS) entry which is preliminary data.</text>
</comment>
<accession>A0AAW9TFF5</accession>
<name>A0AAW9TFF5_9BACT</name>
<organism evidence="3 4">
    <name type="scientific">Segatella copri</name>
    <dbReference type="NCBI Taxonomy" id="165179"/>
    <lineage>
        <taxon>Bacteria</taxon>
        <taxon>Pseudomonadati</taxon>
        <taxon>Bacteroidota</taxon>
        <taxon>Bacteroidia</taxon>
        <taxon>Bacteroidales</taxon>
        <taxon>Prevotellaceae</taxon>
        <taxon>Segatella</taxon>
    </lineage>
</organism>
<evidence type="ECO:0000313" key="3">
    <source>
        <dbReference type="EMBL" id="MQN32527.1"/>
    </source>
</evidence>
<dbReference type="PANTHER" id="PTHR11102:SF160">
    <property type="entry name" value="ERAD-ASSOCIATED E3 UBIQUITIN-PROTEIN LIGASE COMPONENT HRD3"/>
    <property type="match status" value="1"/>
</dbReference>
<dbReference type="Pfam" id="PF00656">
    <property type="entry name" value="Peptidase_C14"/>
    <property type="match status" value="1"/>
</dbReference>
<keyword evidence="1" id="KW-0732">Signal</keyword>
<dbReference type="GO" id="GO:0006508">
    <property type="term" value="P:proteolysis"/>
    <property type="evidence" value="ECO:0007669"/>
    <property type="project" value="InterPro"/>
</dbReference>
<evidence type="ECO:0000259" key="2">
    <source>
        <dbReference type="Pfam" id="PF00656"/>
    </source>
</evidence>
<dbReference type="GO" id="GO:0004197">
    <property type="term" value="F:cysteine-type endopeptidase activity"/>
    <property type="evidence" value="ECO:0007669"/>
    <property type="project" value="InterPro"/>
</dbReference>
<feature type="signal peptide" evidence="1">
    <location>
        <begin position="1"/>
        <end position="19"/>
    </location>
</feature>
<dbReference type="SMART" id="SM00671">
    <property type="entry name" value="SEL1"/>
    <property type="match status" value="5"/>
</dbReference>
<dbReference type="InterPro" id="IPR050767">
    <property type="entry name" value="Sel1_AlgK"/>
</dbReference>
<protein>
    <recommendedName>
        <fullName evidence="2">Peptidase C14 caspase domain-containing protein</fullName>
    </recommendedName>
</protein>
<feature type="chain" id="PRO_5043993095" description="Peptidase C14 caspase domain-containing protein" evidence="1">
    <location>
        <begin position="20"/>
        <end position="581"/>
    </location>
</feature>
<dbReference type="Proteomes" id="UP000420707">
    <property type="component" value="Unassembled WGS sequence"/>
</dbReference>
<dbReference type="InterPro" id="IPR011600">
    <property type="entry name" value="Pept_C14_caspase"/>
</dbReference>
<dbReference type="RefSeq" id="WP_153085146.1">
    <property type="nucleotide sequence ID" value="NZ_VZAM01000014.1"/>
</dbReference>